<dbReference type="AlphaFoldDB" id="A0A9D1CZ25"/>
<dbReference type="Gene3D" id="3.40.50.150">
    <property type="entry name" value="Vaccinia Virus protein VP39"/>
    <property type="match status" value="1"/>
</dbReference>
<evidence type="ECO:0000313" key="10">
    <source>
        <dbReference type="Proteomes" id="UP000886886"/>
    </source>
</evidence>
<dbReference type="InterPro" id="IPR054520">
    <property type="entry name" value="M_Eco57I_C"/>
</dbReference>
<dbReference type="EC" id="2.1.1.72" evidence="2"/>
<protein>
    <recommendedName>
        <fullName evidence="2">site-specific DNA-methyltransferase (adenine-specific)</fullName>
        <ecNumber evidence="2">2.1.1.72</ecNumber>
    </recommendedName>
</protein>
<evidence type="ECO:0000256" key="6">
    <source>
        <dbReference type="ARBA" id="ARBA00047942"/>
    </source>
</evidence>
<dbReference type="PROSITE" id="PS00092">
    <property type="entry name" value="N6_MTASE"/>
    <property type="match status" value="1"/>
</dbReference>
<dbReference type="InterPro" id="IPR011639">
    <property type="entry name" value="MethylTrfase_TaqI-like_dom"/>
</dbReference>
<dbReference type="GO" id="GO:0032259">
    <property type="term" value="P:methylation"/>
    <property type="evidence" value="ECO:0007669"/>
    <property type="project" value="UniProtKB-KW"/>
</dbReference>
<dbReference type="SUPFAM" id="SSF53335">
    <property type="entry name" value="S-adenosyl-L-methionine-dependent methyltransferases"/>
    <property type="match status" value="1"/>
</dbReference>
<reference evidence="9" key="1">
    <citation type="submission" date="2020-10" db="EMBL/GenBank/DDBJ databases">
        <authorList>
            <person name="Gilroy R."/>
        </authorList>
    </citation>
    <scope>NUCLEOTIDE SEQUENCE</scope>
    <source>
        <strain evidence="9">ChiSjej3B21-11622</strain>
    </source>
</reference>
<dbReference type="InterPro" id="IPR029063">
    <property type="entry name" value="SAM-dependent_MTases_sf"/>
</dbReference>
<evidence type="ECO:0000256" key="2">
    <source>
        <dbReference type="ARBA" id="ARBA00011900"/>
    </source>
</evidence>
<dbReference type="Pfam" id="PF07669">
    <property type="entry name" value="Eco57I"/>
    <property type="match status" value="1"/>
</dbReference>
<dbReference type="InterPro" id="IPR002052">
    <property type="entry name" value="DNA_methylase_N6_adenine_CS"/>
</dbReference>
<keyword evidence="3 9" id="KW-0489">Methyltransferase</keyword>
<evidence type="ECO:0000256" key="3">
    <source>
        <dbReference type="ARBA" id="ARBA00022603"/>
    </source>
</evidence>
<dbReference type="PANTHER" id="PTHR33841">
    <property type="entry name" value="DNA METHYLTRANSFERASE YEEA-RELATED"/>
    <property type="match status" value="1"/>
</dbReference>
<dbReference type="PANTHER" id="PTHR33841:SF5">
    <property type="entry name" value="DNA METHYLASE (MODIFICATION METHYLASE) (METHYLTRANSFERASE)-RELATED"/>
    <property type="match status" value="1"/>
</dbReference>
<comment type="caution">
    <text evidence="9">The sequence shown here is derived from an EMBL/GenBank/DDBJ whole genome shotgun (WGS) entry which is preliminary data.</text>
</comment>
<dbReference type="Proteomes" id="UP000886886">
    <property type="component" value="Unassembled WGS sequence"/>
</dbReference>
<feature type="domain" description="Type II methyltransferase M.Eco57I C-terminal" evidence="8">
    <location>
        <begin position="280"/>
        <end position="501"/>
    </location>
</feature>
<keyword evidence="5" id="KW-0949">S-adenosyl-L-methionine</keyword>
<keyword evidence="4" id="KW-0808">Transferase</keyword>
<dbReference type="GO" id="GO:0006304">
    <property type="term" value="P:DNA modification"/>
    <property type="evidence" value="ECO:0007669"/>
    <property type="project" value="InterPro"/>
</dbReference>
<evidence type="ECO:0000256" key="4">
    <source>
        <dbReference type="ARBA" id="ARBA00022679"/>
    </source>
</evidence>
<evidence type="ECO:0000313" key="9">
    <source>
        <dbReference type="EMBL" id="HIQ94971.1"/>
    </source>
</evidence>
<evidence type="ECO:0000256" key="1">
    <source>
        <dbReference type="ARBA" id="ARBA00006594"/>
    </source>
</evidence>
<evidence type="ECO:0000259" key="8">
    <source>
        <dbReference type="Pfam" id="PF22837"/>
    </source>
</evidence>
<accession>A0A9D1CZ25</accession>
<organism evidence="9 10">
    <name type="scientific">Candidatus Limivivens merdigallinarum</name>
    <dbReference type="NCBI Taxonomy" id="2840859"/>
    <lineage>
        <taxon>Bacteria</taxon>
        <taxon>Bacillati</taxon>
        <taxon>Bacillota</taxon>
        <taxon>Clostridia</taxon>
        <taxon>Lachnospirales</taxon>
        <taxon>Lachnospiraceae</taxon>
        <taxon>Lachnospiraceae incertae sedis</taxon>
        <taxon>Candidatus Limivivens</taxon>
    </lineage>
</organism>
<dbReference type="GO" id="GO:0009007">
    <property type="term" value="F:site-specific DNA-methyltransferase (adenine-specific) activity"/>
    <property type="evidence" value="ECO:0007669"/>
    <property type="project" value="UniProtKB-EC"/>
</dbReference>
<gene>
    <name evidence="9" type="ORF">IAB26_00220</name>
</gene>
<dbReference type="EMBL" id="DVFT01000002">
    <property type="protein sequence ID" value="HIQ94971.1"/>
    <property type="molecule type" value="Genomic_DNA"/>
</dbReference>
<comment type="catalytic activity">
    <reaction evidence="6">
        <text>a 2'-deoxyadenosine in DNA + S-adenosyl-L-methionine = an N(6)-methyl-2'-deoxyadenosine in DNA + S-adenosyl-L-homocysteine + H(+)</text>
        <dbReference type="Rhea" id="RHEA:15197"/>
        <dbReference type="Rhea" id="RHEA-COMP:12418"/>
        <dbReference type="Rhea" id="RHEA-COMP:12419"/>
        <dbReference type="ChEBI" id="CHEBI:15378"/>
        <dbReference type="ChEBI" id="CHEBI:57856"/>
        <dbReference type="ChEBI" id="CHEBI:59789"/>
        <dbReference type="ChEBI" id="CHEBI:90615"/>
        <dbReference type="ChEBI" id="CHEBI:90616"/>
        <dbReference type="EC" id="2.1.1.72"/>
    </reaction>
</comment>
<dbReference type="InterPro" id="IPR050953">
    <property type="entry name" value="N4_N6_ade-DNA_methylase"/>
</dbReference>
<name>A0A9D1CZ25_9FIRM</name>
<proteinExistence type="inferred from homology"/>
<evidence type="ECO:0000259" key="7">
    <source>
        <dbReference type="Pfam" id="PF07669"/>
    </source>
</evidence>
<dbReference type="GO" id="GO:0003676">
    <property type="term" value="F:nucleic acid binding"/>
    <property type="evidence" value="ECO:0007669"/>
    <property type="project" value="InterPro"/>
</dbReference>
<dbReference type="Pfam" id="PF22837">
    <property type="entry name" value="M_Eco57I_C"/>
    <property type="match status" value="1"/>
</dbReference>
<comment type="similarity">
    <text evidence="1">Belongs to the N(4)/N(6)-methyltransferase family.</text>
</comment>
<sequence>MNKKELERFEKQQLVDVSKTLNERKQLGQFSTPYSLAEEIADYGLKHLDKEADISFLDPALGSGVFFSALMAQSSGYRLKRMLGYELDPDYGEIARKLWGSRLEVRIGDFLVAKPDRQVNLLLANPPYVRHHFLPVDYKNKLLAQIQRETAVPLSGYASLYSHFILLAHKWLKPHAICGWLIPSEFMDVNYGQELKKYLLNHVKLLRIHRYDPNALQFKDALVSSSVLWYENTVCRQDYDVELSFGGTHDHPDISRKIPKSVLEKEPKWTKLTHHPKPASETSLDRIEDFFDIKRGCATGDNAFFIMDQQKIQKNGLSMDYMHPILPSPRFLGTDVIEANPDGSPVMEKPYYLINCTLLEEDLQKLYPELWNYLQKGIDTVSNRYLCKNRKRWYFQERRASPPLLCTYMGRKKTAESKPFHFIRNYSNAIATNSYLMLYPKGDLLSAMGKDPKLLDNVWLYLNRLSTDIIEQEGRVYGGGLKKIEPRELGKVPCPGVRKLIKEIQG</sequence>
<dbReference type="PRINTS" id="PR00507">
    <property type="entry name" value="N12N6MTFRASE"/>
</dbReference>
<feature type="domain" description="Type II methyltransferase M.TaqI-like" evidence="7">
    <location>
        <begin position="121"/>
        <end position="212"/>
    </location>
</feature>
<evidence type="ECO:0000256" key="5">
    <source>
        <dbReference type="ARBA" id="ARBA00022691"/>
    </source>
</evidence>
<reference evidence="9" key="2">
    <citation type="journal article" date="2021" name="PeerJ">
        <title>Extensive microbial diversity within the chicken gut microbiome revealed by metagenomics and culture.</title>
        <authorList>
            <person name="Gilroy R."/>
            <person name="Ravi A."/>
            <person name="Getino M."/>
            <person name="Pursley I."/>
            <person name="Horton D.L."/>
            <person name="Alikhan N.F."/>
            <person name="Baker D."/>
            <person name="Gharbi K."/>
            <person name="Hall N."/>
            <person name="Watson M."/>
            <person name="Adriaenssens E.M."/>
            <person name="Foster-Nyarko E."/>
            <person name="Jarju S."/>
            <person name="Secka A."/>
            <person name="Antonio M."/>
            <person name="Oren A."/>
            <person name="Chaudhuri R.R."/>
            <person name="La Ragione R."/>
            <person name="Hildebrand F."/>
            <person name="Pallen M.J."/>
        </authorList>
    </citation>
    <scope>NUCLEOTIDE SEQUENCE</scope>
    <source>
        <strain evidence="9">ChiSjej3B21-11622</strain>
    </source>
</reference>